<comment type="similarity">
    <text evidence="1 12">Belongs to the FliP/MopC/SpaP family.</text>
</comment>
<keyword evidence="3 12" id="KW-0813">Transport</keyword>
<keyword evidence="9 12" id="KW-0472">Membrane</keyword>
<dbReference type="NCBIfam" id="TIGR01103">
    <property type="entry name" value="fliP"/>
    <property type="match status" value="1"/>
</dbReference>
<dbReference type="InterPro" id="IPR005837">
    <property type="entry name" value="FliP"/>
</dbReference>
<accession>A0A2T5RGK1</accession>
<feature type="transmembrane region" description="Helical" evidence="12">
    <location>
        <begin position="63"/>
        <end position="93"/>
    </location>
</feature>
<evidence type="ECO:0000256" key="9">
    <source>
        <dbReference type="ARBA" id="ARBA00023136"/>
    </source>
</evidence>
<name>A0A2T5RGK1_9FIRM</name>
<comment type="caution">
    <text evidence="13">The sequence shown here is derived from an EMBL/GenBank/DDBJ whole genome shotgun (WGS) entry which is preliminary data.</text>
</comment>
<dbReference type="AlphaFoldDB" id="A0A2T5RGK1"/>
<evidence type="ECO:0000313" key="13">
    <source>
        <dbReference type="EMBL" id="PTV93813.1"/>
    </source>
</evidence>
<comment type="function">
    <text evidence="12">Plays a role in the flagellum-specific transport system.</text>
</comment>
<dbReference type="Pfam" id="PF00813">
    <property type="entry name" value="FliP"/>
    <property type="match status" value="1"/>
</dbReference>
<evidence type="ECO:0000256" key="6">
    <source>
        <dbReference type="ARBA" id="ARBA00022795"/>
    </source>
</evidence>
<dbReference type="PANTHER" id="PTHR30587">
    <property type="entry name" value="FLAGELLAR BIOSYNTHETIC PROTEIN FLIP"/>
    <property type="match status" value="1"/>
</dbReference>
<dbReference type="PRINTS" id="PR00951">
    <property type="entry name" value="FLGBIOSNFLIP"/>
</dbReference>
<evidence type="ECO:0000256" key="4">
    <source>
        <dbReference type="ARBA" id="ARBA00022475"/>
    </source>
</evidence>
<dbReference type="PROSITE" id="PS01061">
    <property type="entry name" value="FLIP_2"/>
    <property type="match status" value="1"/>
</dbReference>
<sequence>MKNLTAVIGMIKKLFLLALIVLFLLSFSLSVSAQDFNIPNISFEIGDGEAEDQGDDLVLSLQILLLLTILSLAPAIIILFTSFTRIIIVFSILKRALALNNMPPNQILIGIAIFLTIFIMSPVWQGVNQDALQPYLAEEISLEEAYQNTISPVREFMFDQVDERSLALFTNIAEIERPETRDDLPTFVLIPAFLINEIKIAFQIGFLLYIPFLMIDMIVASILMSMGMMMLPPVIISLPFKILLFVLADGWHLLIGSLVETFF</sequence>
<reference evidence="13 14" key="1">
    <citation type="submission" date="2018-04" db="EMBL/GenBank/DDBJ databases">
        <title>Subsurface microbial communities from deep shales in Ohio and West Virginia, USA.</title>
        <authorList>
            <person name="Wrighton K."/>
        </authorList>
    </citation>
    <scope>NUCLEOTIDE SEQUENCE [LARGE SCALE GENOMIC DNA]</scope>
    <source>
        <strain evidence="13 14">WC1</strain>
    </source>
</reference>
<keyword evidence="8 12" id="KW-1133">Transmembrane helix</keyword>
<evidence type="ECO:0000256" key="1">
    <source>
        <dbReference type="ARBA" id="ARBA00006257"/>
    </source>
</evidence>
<evidence type="ECO:0000256" key="12">
    <source>
        <dbReference type="RuleBase" id="RU362069"/>
    </source>
</evidence>
<evidence type="ECO:0000313" key="14">
    <source>
        <dbReference type="Proteomes" id="UP000244089"/>
    </source>
</evidence>
<keyword evidence="13" id="KW-0282">Flagellum</keyword>
<evidence type="ECO:0000256" key="2">
    <source>
        <dbReference type="ARBA" id="ARBA00021714"/>
    </source>
</evidence>
<evidence type="ECO:0000256" key="7">
    <source>
        <dbReference type="ARBA" id="ARBA00022927"/>
    </source>
</evidence>
<dbReference type="Proteomes" id="UP000244089">
    <property type="component" value="Unassembled WGS sequence"/>
</dbReference>
<dbReference type="EMBL" id="QAXS01000036">
    <property type="protein sequence ID" value="PTV93813.1"/>
    <property type="molecule type" value="Genomic_DNA"/>
</dbReference>
<keyword evidence="5 12" id="KW-0812">Transmembrane</keyword>
<dbReference type="GO" id="GO:0009425">
    <property type="term" value="C:bacterial-type flagellum basal body"/>
    <property type="evidence" value="ECO:0007669"/>
    <property type="project" value="UniProtKB-SubCell"/>
</dbReference>
<dbReference type="GO" id="GO:0005886">
    <property type="term" value="C:plasma membrane"/>
    <property type="evidence" value="ECO:0007669"/>
    <property type="project" value="UniProtKB-SubCell"/>
</dbReference>
<keyword evidence="10" id="KW-0975">Bacterial flagellum</keyword>
<evidence type="ECO:0000256" key="8">
    <source>
        <dbReference type="ARBA" id="ARBA00022989"/>
    </source>
</evidence>
<feature type="transmembrane region" description="Helical" evidence="12">
    <location>
        <begin position="200"/>
        <end position="223"/>
    </location>
</feature>
<keyword evidence="13" id="KW-0969">Cilium</keyword>
<proteinExistence type="inferred from homology"/>
<keyword evidence="13" id="KW-0966">Cell projection</keyword>
<dbReference type="InterPro" id="IPR005838">
    <property type="entry name" value="T3SS_IM_P"/>
</dbReference>
<evidence type="ECO:0000256" key="11">
    <source>
        <dbReference type="ARBA" id="ARBA00023225"/>
    </source>
</evidence>
<dbReference type="NCBIfam" id="NF009438">
    <property type="entry name" value="PRK12797.1"/>
    <property type="match status" value="1"/>
</dbReference>
<gene>
    <name evidence="12" type="primary">fliP</name>
    <name evidence="13" type="ORF">C8C76_13619</name>
</gene>
<feature type="transmembrane region" description="Helical" evidence="12">
    <location>
        <begin position="235"/>
        <end position="255"/>
    </location>
</feature>
<keyword evidence="6 12" id="KW-1005">Bacterial flagellum biogenesis</keyword>
<keyword evidence="7 12" id="KW-0653">Protein transport</keyword>
<evidence type="ECO:0000256" key="3">
    <source>
        <dbReference type="ARBA" id="ARBA00022448"/>
    </source>
</evidence>
<evidence type="ECO:0000256" key="10">
    <source>
        <dbReference type="ARBA" id="ARBA00023143"/>
    </source>
</evidence>
<dbReference type="GO" id="GO:0044781">
    <property type="term" value="P:bacterial-type flagellum organization"/>
    <property type="evidence" value="ECO:0007669"/>
    <property type="project" value="UniProtKB-UniRule"/>
</dbReference>
<protein>
    <recommendedName>
        <fullName evidence="2 12">Flagellar biosynthetic protein FliP</fullName>
    </recommendedName>
</protein>
<dbReference type="PANTHER" id="PTHR30587:SF0">
    <property type="entry name" value="FLAGELLAR BIOSYNTHETIC PROTEIN FLIP"/>
    <property type="match status" value="1"/>
</dbReference>
<evidence type="ECO:0000256" key="5">
    <source>
        <dbReference type="ARBA" id="ARBA00022692"/>
    </source>
</evidence>
<keyword evidence="11 12" id="KW-1006">Bacterial flagellum protein export</keyword>
<keyword evidence="4 12" id="KW-1003">Cell membrane</keyword>
<organism evidence="13 14">
    <name type="scientific">Halanaerobium saccharolyticum</name>
    <dbReference type="NCBI Taxonomy" id="43595"/>
    <lineage>
        <taxon>Bacteria</taxon>
        <taxon>Bacillati</taxon>
        <taxon>Bacillota</taxon>
        <taxon>Clostridia</taxon>
        <taxon>Halanaerobiales</taxon>
        <taxon>Halanaerobiaceae</taxon>
        <taxon>Halanaerobium</taxon>
    </lineage>
</organism>
<comment type="subcellular location">
    <subcellularLocation>
        <location evidence="12">Cell membrane</location>
        <topology evidence="12">Multi-pass membrane protein</topology>
    </subcellularLocation>
    <subcellularLocation>
        <location evidence="12">Bacterial flagellum basal body</location>
    </subcellularLocation>
</comment>
<feature type="transmembrane region" description="Helical" evidence="12">
    <location>
        <begin position="105"/>
        <end position="124"/>
    </location>
</feature>
<dbReference type="GO" id="GO:0009306">
    <property type="term" value="P:protein secretion"/>
    <property type="evidence" value="ECO:0007669"/>
    <property type="project" value="UniProtKB-UniRule"/>
</dbReference>
<dbReference type="PRINTS" id="PR01302">
    <property type="entry name" value="TYPE3IMPPROT"/>
</dbReference>